<organism evidence="2 3">
    <name type="scientific">Fundulus heteroclitus</name>
    <name type="common">Killifish</name>
    <name type="synonym">Mummichog</name>
    <dbReference type="NCBI Taxonomy" id="8078"/>
    <lineage>
        <taxon>Eukaryota</taxon>
        <taxon>Metazoa</taxon>
        <taxon>Chordata</taxon>
        <taxon>Craniata</taxon>
        <taxon>Vertebrata</taxon>
        <taxon>Euteleostomi</taxon>
        <taxon>Actinopterygii</taxon>
        <taxon>Neopterygii</taxon>
        <taxon>Teleostei</taxon>
        <taxon>Neoteleostei</taxon>
        <taxon>Acanthomorphata</taxon>
        <taxon>Ovalentaria</taxon>
        <taxon>Atherinomorphae</taxon>
        <taxon>Cyprinodontiformes</taxon>
        <taxon>Fundulidae</taxon>
        <taxon>Fundulus</taxon>
    </lineage>
</organism>
<evidence type="ECO:0000313" key="3">
    <source>
        <dbReference type="Proteomes" id="UP000265000"/>
    </source>
</evidence>
<keyword evidence="1" id="KW-0677">Repeat</keyword>
<proteinExistence type="predicted"/>
<dbReference type="Ensembl" id="ENSFHET00000010410.1">
    <property type="protein sequence ID" value="ENSFHEP00000003525.1"/>
    <property type="gene ID" value="ENSFHEG00000004404.1"/>
</dbReference>
<reference evidence="2" key="2">
    <citation type="submission" date="2025-09" db="UniProtKB">
        <authorList>
            <consortium name="Ensembl"/>
        </authorList>
    </citation>
    <scope>IDENTIFICATION</scope>
</reference>
<dbReference type="InterPro" id="IPR000900">
    <property type="entry name" value="Nebulin_repeat"/>
</dbReference>
<evidence type="ECO:0000313" key="2">
    <source>
        <dbReference type="Ensembl" id="ENSFHEP00000003525.1"/>
    </source>
</evidence>
<evidence type="ECO:0008006" key="4">
    <source>
        <dbReference type="Google" id="ProtNLM"/>
    </source>
</evidence>
<dbReference type="GO" id="GO:0005737">
    <property type="term" value="C:cytoplasm"/>
    <property type="evidence" value="ECO:0007669"/>
    <property type="project" value="UniProtKB-ARBA"/>
</dbReference>
<dbReference type="STRING" id="8078.ENSFHEP00000003525"/>
<name>A0A3Q2NWI4_FUNHE</name>
<dbReference type="Pfam" id="PF00880">
    <property type="entry name" value="Nebulin"/>
    <property type="match status" value="1"/>
</dbReference>
<sequence length="120" mass="13497">RGLSGVGLEETPELLRVKKANQILNQKYKDEAEQLRGRYSLLPETPEMERVRANQRNLSSVRPELMRGLMASVSETPEIVLARENAKNFSDVRSASASFTKPLTGCKRRADQKVSAFSVY</sequence>
<dbReference type="Proteomes" id="UP000265000">
    <property type="component" value="Unplaced"/>
</dbReference>
<reference evidence="2" key="1">
    <citation type="submission" date="2025-08" db="UniProtKB">
        <authorList>
            <consortium name="Ensembl"/>
        </authorList>
    </citation>
    <scope>IDENTIFICATION</scope>
</reference>
<dbReference type="AlphaFoldDB" id="A0A3Q2NWI4"/>
<keyword evidence="3" id="KW-1185">Reference proteome</keyword>
<accession>A0A3Q2NWI4</accession>
<protein>
    <recommendedName>
        <fullName evidence="4">NEBU</fullName>
    </recommendedName>
</protein>
<evidence type="ECO:0000256" key="1">
    <source>
        <dbReference type="ARBA" id="ARBA00022737"/>
    </source>
</evidence>